<dbReference type="SMART" id="SM00211">
    <property type="entry name" value="TY"/>
    <property type="match status" value="1"/>
</dbReference>
<feature type="chain" id="PRO_5003237155" evidence="10">
    <location>
        <begin position="21"/>
        <end position="519"/>
    </location>
</feature>
<dbReference type="KEGG" id="dpx:DAPPUDRAFT_237928"/>
<evidence type="ECO:0000256" key="4">
    <source>
        <dbReference type="ARBA" id="ARBA00022737"/>
    </source>
</evidence>
<dbReference type="InterPro" id="IPR051950">
    <property type="entry name" value="Dev_reg/Prot_inhib"/>
</dbReference>
<sequence length="519" mass="58267">MRSVLIVIAILALSISCGDAAKKRKKFEGDFEFADDALDGAKRDGDKKTWIFDPESELCQALKCRKEERCLLENDYTAVCVSRAEIKRNGDVVISKSDSRSSTTTTARSLDDEDDDYDIDDDEDDEVMDIDDKDTINLNENEENNVDDDLGLEFYDLDGSDDNGSRKVKHTPATPQSAILKKCSPCPVIKPSYICATDNVTYSSICKMDYANCMHDTLVKVACKGFCPCPTASQLKKEKQAMRLSQFESKYKSTIESMKEPSAVKPKVIFAPDVAKFKKELFGKKKPKKNASNSLLDASTDKYRNRGYNDVLIEKKETPISTVNTECSESTFNTMGNRLLDWFSVLMAQPGQKKHIKSKAHFSSACAKEVVWMFGYLDSNKDNQLSMSELYDLEHNERFFLHSDIFLSSSEWCRCFSNADRPCVAMRRRSKPGLLGAYIPTCDSDGFFLPTQCHTAVGTCWCVDKHGVEQNGSRARGKPDCERVLQRNGLMNSLGDNDEDDSVNQLDDSDEMEEGSGDY</sequence>
<dbReference type="GO" id="GO:0035592">
    <property type="term" value="P:establishment of protein localization to extracellular region"/>
    <property type="evidence" value="ECO:0000318"/>
    <property type="project" value="GO_Central"/>
</dbReference>
<dbReference type="eggNOG" id="KOG3555">
    <property type="taxonomic scope" value="Eukaryota"/>
</dbReference>
<dbReference type="Pfam" id="PF07648">
    <property type="entry name" value="Kazal_2"/>
    <property type="match status" value="1"/>
</dbReference>
<feature type="compositionally biased region" description="Acidic residues" evidence="9">
    <location>
        <begin position="111"/>
        <end position="125"/>
    </location>
</feature>
<dbReference type="OrthoDB" id="8875634at2759"/>
<evidence type="ECO:0000256" key="5">
    <source>
        <dbReference type="ARBA" id="ARBA00022837"/>
    </source>
</evidence>
<dbReference type="InterPro" id="IPR002350">
    <property type="entry name" value="Kazal_dom"/>
</dbReference>
<dbReference type="HOGENOM" id="CLU_027229_0_0_1"/>
<evidence type="ECO:0000256" key="10">
    <source>
        <dbReference type="SAM" id="SignalP"/>
    </source>
</evidence>
<dbReference type="InParanoid" id="E9G4T2"/>
<dbReference type="SUPFAM" id="SSF100895">
    <property type="entry name" value="Kazal-type serine protease inhibitors"/>
    <property type="match status" value="1"/>
</dbReference>
<dbReference type="InterPro" id="IPR019577">
    <property type="entry name" value="SPARC/Testican_Ca-bd-dom"/>
</dbReference>
<evidence type="ECO:0000256" key="8">
    <source>
        <dbReference type="PROSITE-ProRule" id="PRU00500"/>
    </source>
</evidence>
<evidence type="ECO:0000256" key="9">
    <source>
        <dbReference type="SAM" id="MobiDB-lite"/>
    </source>
</evidence>
<evidence type="ECO:0000259" key="11">
    <source>
        <dbReference type="PROSITE" id="PS51162"/>
    </source>
</evidence>
<dbReference type="GO" id="GO:0005615">
    <property type="term" value="C:extracellular space"/>
    <property type="evidence" value="ECO:0000318"/>
    <property type="project" value="GO_Central"/>
</dbReference>
<dbReference type="PROSITE" id="PS00484">
    <property type="entry name" value="THYROGLOBULIN_1_1"/>
    <property type="match status" value="1"/>
</dbReference>
<organism evidence="13 14">
    <name type="scientific">Daphnia pulex</name>
    <name type="common">Water flea</name>
    <dbReference type="NCBI Taxonomy" id="6669"/>
    <lineage>
        <taxon>Eukaryota</taxon>
        <taxon>Metazoa</taxon>
        <taxon>Ecdysozoa</taxon>
        <taxon>Arthropoda</taxon>
        <taxon>Crustacea</taxon>
        <taxon>Branchiopoda</taxon>
        <taxon>Diplostraca</taxon>
        <taxon>Cladocera</taxon>
        <taxon>Anomopoda</taxon>
        <taxon>Daphniidae</taxon>
        <taxon>Daphnia</taxon>
    </lineage>
</organism>
<dbReference type="OMA" id="GFCPCKV"/>
<evidence type="ECO:0000256" key="6">
    <source>
        <dbReference type="ARBA" id="ARBA00023157"/>
    </source>
</evidence>
<dbReference type="InterPro" id="IPR036857">
    <property type="entry name" value="Thyroglobulin_1_sf"/>
</dbReference>
<dbReference type="CDD" id="cd00104">
    <property type="entry name" value="KAZAL_FS"/>
    <property type="match status" value="1"/>
</dbReference>
<keyword evidence="2" id="KW-0964">Secreted</keyword>
<feature type="region of interest" description="Disordered" evidence="9">
    <location>
        <begin position="491"/>
        <end position="519"/>
    </location>
</feature>
<keyword evidence="6 8" id="KW-1015">Disulfide bond</keyword>
<dbReference type="SUPFAM" id="SSF47473">
    <property type="entry name" value="EF-hand"/>
    <property type="match status" value="1"/>
</dbReference>
<dbReference type="Gene3D" id="4.10.800.10">
    <property type="entry name" value="Thyroglobulin type-1"/>
    <property type="match status" value="1"/>
</dbReference>
<feature type="region of interest" description="Disordered" evidence="9">
    <location>
        <begin position="93"/>
        <end position="125"/>
    </location>
</feature>
<feature type="disulfide bond" evidence="8">
    <location>
        <begin position="423"/>
        <end position="442"/>
    </location>
</feature>
<dbReference type="PROSITE" id="PS00018">
    <property type="entry name" value="EF_HAND_1"/>
    <property type="match status" value="1"/>
</dbReference>
<evidence type="ECO:0000256" key="3">
    <source>
        <dbReference type="ARBA" id="ARBA00022729"/>
    </source>
</evidence>
<dbReference type="CDD" id="cd00191">
    <property type="entry name" value="TY"/>
    <property type="match status" value="1"/>
</dbReference>
<feature type="disulfide bond" evidence="8">
    <location>
        <begin position="453"/>
        <end position="460"/>
    </location>
</feature>
<dbReference type="PROSITE" id="PS51465">
    <property type="entry name" value="KAZAL_2"/>
    <property type="match status" value="1"/>
</dbReference>
<dbReference type="PROSITE" id="PS51162">
    <property type="entry name" value="THYROGLOBULIN_1_2"/>
    <property type="match status" value="1"/>
</dbReference>
<feature type="domain" description="Kazal-like" evidence="12">
    <location>
        <begin position="177"/>
        <end position="228"/>
    </location>
</feature>
<protein>
    <submittedName>
        <fullName evidence="13">CG13830-PA-like protein</fullName>
    </submittedName>
</protein>
<dbReference type="Gene3D" id="3.30.60.30">
    <property type="match status" value="1"/>
</dbReference>
<dbReference type="Pfam" id="PF00086">
    <property type="entry name" value="Thyroglobulin_1"/>
    <property type="match status" value="1"/>
</dbReference>
<dbReference type="STRING" id="6669.E9G4T2"/>
<evidence type="ECO:0000256" key="2">
    <source>
        <dbReference type="ARBA" id="ARBA00022525"/>
    </source>
</evidence>
<feature type="signal peptide" evidence="10">
    <location>
        <begin position="1"/>
        <end position="20"/>
    </location>
</feature>
<comment type="caution">
    <text evidence="8">Lacks conserved residue(s) required for the propagation of feature annotation.</text>
</comment>
<dbReference type="FunCoup" id="E9G4T2">
    <property type="interactions" value="123"/>
</dbReference>
<keyword evidence="5" id="KW-0106">Calcium</keyword>
<keyword evidence="4" id="KW-0677">Repeat</keyword>
<feature type="domain" description="Thyroglobulin type-1" evidence="11">
    <location>
        <begin position="420"/>
        <end position="481"/>
    </location>
</feature>
<reference evidence="13 14" key="1">
    <citation type="journal article" date="2011" name="Science">
        <title>The ecoresponsive genome of Daphnia pulex.</title>
        <authorList>
            <person name="Colbourne J.K."/>
            <person name="Pfrender M.E."/>
            <person name="Gilbert D."/>
            <person name="Thomas W.K."/>
            <person name="Tucker A."/>
            <person name="Oakley T.H."/>
            <person name="Tokishita S."/>
            <person name="Aerts A."/>
            <person name="Arnold G.J."/>
            <person name="Basu M.K."/>
            <person name="Bauer D.J."/>
            <person name="Caceres C.E."/>
            <person name="Carmel L."/>
            <person name="Casola C."/>
            <person name="Choi J.H."/>
            <person name="Detter J.C."/>
            <person name="Dong Q."/>
            <person name="Dusheyko S."/>
            <person name="Eads B.D."/>
            <person name="Frohlich T."/>
            <person name="Geiler-Samerotte K.A."/>
            <person name="Gerlach D."/>
            <person name="Hatcher P."/>
            <person name="Jogdeo S."/>
            <person name="Krijgsveld J."/>
            <person name="Kriventseva E.V."/>
            <person name="Kultz D."/>
            <person name="Laforsch C."/>
            <person name="Lindquist E."/>
            <person name="Lopez J."/>
            <person name="Manak J.R."/>
            <person name="Muller J."/>
            <person name="Pangilinan J."/>
            <person name="Patwardhan R.P."/>
            <person name="Pitluck S."/>
            <person name="Pritham E.J."/>
            <person name="Rechtsteiner A."/>
            <person name="Rho M."/>
            <person name="Rogozin I.B."/>
            <person name="Sakarya O."/>
            <person name="Salamov A."/>
            <person name="Schaack S."/>
            <person name="Shapiro H."/>
            <person name="Shiga Y."/>
            <person name="Skalitzky C."/>
            <person name="Smith Z."/>
            <person name="Souvorov A."/>
            <person name="Sung W."/>
            <person name="Tang Z."/>
            <person name="Tsuchiya D."/>
            <person name="Tu H."/>
            <person name="Vos H."/>
            <person name="Wang M."/>
            <person name="Wolf Y.I."/>
            <person name="Yamagata H."/>
            <person name="Yamada T."/>
            <person name="Ye Y."/>
            <person name="Shaw J.R."/>
            <person name="Andrews J."/>
            <person name="Crease T.J."/>
            <person name="Tang H."/>
            <person name="Lucas S.M."/>
            <person name="Robertson H.M."/>
            <person name="Bork P."/>
            <person name="Koonin E.V."/>
            <person name="Zdobnov E.M."/>
            <person name="Grigoriev I.V."/>
            <person name="Lynch M."/>
            <person name="Boore J.L."/>
        </authorList>
    </citation>
    <scope>NUCLEOTIDE SEQUENCE [LARGE SCALE GENOMIC DNA]</scope>
</reference>
<feature type="compositionally biased region" description="Acidic residues" evidence="9">
    <location>
        <begin position="496"/>
        <end position="519"/>
    </location>
</feature>
<dbReference type="EMBL" id="GL732532">
    <property type="protein sequence ID" value="EFX85353.1"/>
    <property type="molecule type" value="Genomic_DNA"/>
</dbReference>
<dbReference type="Pfam" id="PF10591">
    <property type="entry name" value="SPARC_Ca_bdg"/>
    <property type="match status" value="1"/>
</dbReference>
<dbReference type="InterPro" id="IPR018247">
    <property type="entry name" value="EF_Hand_1_Ca_BS"/>
</dbReference>
<dbReference type="PROSITE" id="PS51257">
    <property type="entry name" value="PROKAR_LIPOPROTEIN"/>
    <property type="match status" value="1"/>
</dbReference>
<dbReference type="InterPro" id="IPR036058">
    <property type="entry name" value="Kazal_dom_sf"/>
</dbReference>
<evidence type="ECO:0000259" key="12">
    <source>
        <dbReference type="PROSITE" id="PS51465"/>
    </source>
</evidence>
<gene>
    <name evidence="13" type="ORF">DAPPUDRAFT_237928</name>
</gene>
<dbReference type="InterPro" id="IPR011992">
    <property type="entry name" value="EF-hand-dom_pair"/>
</dbReference>
<evidence type="ECO:0000313" key="14">
    <source>
        <dbReference type="Proteomes" id="UP000000305"/>
    </source>
</evidence>
<dbReference type="Gene3D" id="1.10.238.10">
    <property type="entry name" value="EF-hand"/>
    <property type="match status" value="1"/>
</dbReference>
<accession>E9G4T2</accession>
<name>E9G4T2_DAPPU</name>
<comment type="subcellular location">
    <subcellularLocation>
        <location evidence="1">Secreted</location>
    </subcellularLocation>
</comment>
<dbReference type="InterPro" id="IPR000716">
    <property type="entry name" value="Thyroglobulin_1"/>
</dbReference>
<dbReference type="Proteomes" id="UP000000305">
    <property type="component" value="Unassembled WGS sequence"/>
</dbReference>
<dbReference type="AlphaFoldDB" id="E9G4T2"/>
<dbReference type="PANTHER" id="PTHR12352">
    <property type="entry name" value="SECRETED MODULAR CALCIUM-BINDING PROTEIN"/>
    <property type="match status" value="1"/>
</dbReference>
<evidence type="ECO:0000313" key="13">
    <source>
        <dbReference type="EMBL" id="EFX85353.1"/>
    </source>
</evidence>
<keyword evidence="7" id="KW-0325">Glycoprotein</keyword>
<keyword evidence="14" id="KW-1185">Reference proteome</keyword>
<dbReference type="SUPFAM" id="SSF57610">
    <property type="entry name" value="Thyroglobulin type-1 domain"/>
    <property type="match status" value="1"/>
</dbReference>
<evidence type="ECO:0000256" key="7">
    <source>
        <dbReference type="ARBA" id="ARBA00023180"/>
    </source>
</evidence>
<dbReference type="PANTHER" id="PTHR12352:SF25">
    <property type="entry name" value="SPARC_OSTEONECTIN, CWCV AND KAZAL LIKE DOMAINS PROTEOGLYCAN 1"/>
    <property type="match status" value="1"/>
</dbReference>
<evidence type="ECO:0000256" key="1">
    <source>
        <dbReference type="ARBA" id="ARBA00004613"/>
    </source>
</evidence>
<dbReference type="SMART" id="SM00280">
    <property type="entry name" value="KAZAL"/>
    <property type="match status" value="1"/>
</dbReference>
<proteinExistence type="predicted"/>
<keyword evidence="3 10" id="KW-0732">Signal</keyword>
<dbReference type="GO" id="GO:0005509">
    <property type="term" value="F:calcium ion binding"/>
    <property type="evidence" value="ECO:0007669"/>
    <property type="project" value="InterPro"/>
</dbReference>